<keyword evidence="2" id="KW-1185">Reference proteome</keyword>
<proteinExistence type="predicted"/>
<organism evidence="1 2">
    <name type="scientific">Erwinia phage AH04</name>
    <dbReference type="NCBI Taxonomy" id="2869569"/>
    <lineage>
        <taxon>Viruses</taxon>
        <taxon>Duplodnaviria</taxon>
        <taxon>Heunggongvirae</taxon>
        <taxon>Uroviricota</taxon>
        <taxon>Caudoviricetes</taxon>
        <taxon>Chimalliviridae</taxon>
        <taxon>Meadowvirus</taxon>
        <taxon>Meadowvirus AH04</taxon>
    </lineage>
</organism>
<dbReference type="GeneID" id="77944161"/>
<sequence length="192" mass="22112">MDKNEHVKHKRKIVVPPPGLIGFISSHRLTPVKRLTGGKLVPTEKYLLDVKLCFFWPSSYVEIHNNADEDLMLSFNAYLDKIKMIRVMCEDMVEHLNTGKGPFVRREFLNDATINDGFGGTLFMTADPDHPTNYCIFEVSSCYKKYRHSGTPSVLKKYLKDLISFINDAETDLVLIKEKIDQTLLEKKKDEK</sequence>
<dbReference type="KEGG" id="vg:77944161"/>
<accession>A0AAE8BQH3</accession>
<dbReference type="Proteomes" id="UP000827517">
    <property type="component" value="Segment"/>
</dbReference>
<evidence type="ECO:0000313" key="2">
    <source>
        <dbReference type="Proteomes" id="UP000827517"/>
    </source>
</evidence>
<dbReference type="EMBL" id="MZ501267">
    <property type="protein sequence ID" value="QZA70756.1"/>
    <property type="molecule type" value="Genomic_DNA"/>
</dbReference>
<protein>
    <submittedName>
        <fullName evidence="1">Uncharacterized protein</fullName>
    </submittedName>
</protein>
<reference evidence="1" key="1">
    <citation type="submission" date="2021-07" db="EMBL/GenBank/DDBJ databases">
        <authorList>
            <person name="Roth S.J."/>
            <person name="Krukonis G.P."/>
            <person name="Delesalle V.A."/>
        </authorList>
    </citation>
    <scope>NUCLEOTIDE SEQUENCE</scope>
</reference>
<dbReference type="RefSeq" id="YP_010668037.1">
    <property type="nucleotide sequence ID" value="NC_070952.1"/>
</dbReference>
<evidence type="ECO:0000313" key="1">
    <source>
        <dbReference type="EMBL" id="QZA70756.1"/>
    </source>
</evidence>
<name>A0AAE8BQH3_9CAUD</name>
<gene>
    <name evidence="1" type="primary">283</name>
    <name evidence="1" type="ORF">AH04_283</name>
</gene>